<proteinExistence type="predicted"/>
<evidence type="ECO:0000313" key="3">
    <source>
        <dbReference type="Proteomes" id="UP000001868"/>
    </source>
</evidence>
<dbReference type="eggNOG" id="ENOG502Z7RR">
    <property type="taxonomic scope" value="Bacteria"/>
</dbReference>
<evidence type="ECO:0000313" key="2">
    <source>
        <dbReference type="EMBL" id="ACG77839.1"/>
    </source>
</evidence>
<evidence type="ECO:0000256" key="1">
    <source>
        <dbReference type="SAM" id="MobiDB-lite"/>
    </source>
</evidence>
<organism evidence="2 3">
    <name type="scientific">Phenylobacterium zucineum (strain HLK1)</name>
    <dbReference type="NCBI Taxonomy" id="450851"/>
    <lineage>
        <taxon>Bacteria</taxon>
        <taxon>Pseudomonadati</taxon>
        <taxon>Pseudomonadota</taxon>
        <taxon>Alphaproteobacteria</taxon>
        <taxon>Caulobacterales</taxon>
        <taxon>Caulobacteraceae</taxon>
        <taxon>Phenylobacterium</taxon>
    </lineage>
</organism>
<dbReference type="RefSeq" id="WP_012521983.1">
    <property type="nucleotide sequence ID" value="NC_011144.1"/>
</dbReference>
<dbReference type="Proteomes" id="UP000001868">
    <property type="component" value="Chromosome"/>
</dbReference>
<sequence length="393" mass="43473">MTGSSSPLEWRAIFVLPNLALAGAIDGELAALVPASDARLRQLTRYQPMLRSFLCRFSDAFGERVAPAVLLLRSDAPSAFNEIGAIASFRDAIAISAISAARTQELLHPRGHRMLFGDSFAFYPWMVDRHDEHLIGSTPALLGVHDVSAFHGQSAPELFRTPLDASDLDATLLGALLNRWRRRHLSADAEWADIALMRSLNMAYHASLLPAASDTTFYDVGRLISLWVSAFEILVHPGGSGIANRDRVLALLEQTPWQRTASADKAYDTGGKTKVRRTLASWLYQTLNDRRNDFLHGNPIERDALVLPVSGRNLFEYAAPLYRLALTAFLDLSPDEPLPDASQPRALGEAIARRMAFLDPQETVEDALLTAIRPPAEPTRHRRRRVSRPAPTD</sequence>
<dbReference type="KEGG" id="pzu:PHZ_c1426"/>
<dbReference type="OrthoDB" id="8109024at2"/>
<dbReference type="EMBL" id="CP000747">
    <property type="protein sequence ID" value="ACG77839.1"/>
    <property type="molecule type" value="Genomic_DNA"/>
</dbReference>
<reference evidence="2 3" key="1">
    <citation type="journal article" date="2008" name="BMC Genomics">
        <title>Complete genome of Phenylobacterium zucineum - a novel facultative intracellular bacterium isolated from human erythroleukemia cell line K562.</title>
        <authorList>
            <person name="Luo Y."/>
            <person name="Xu X."/>
            <person name="Ding Z."/>
            <person name="Liu Z."/>
            <person name="Zhang B."/>
            <person name="Yan Z."/>
            <person name="Sun J."/>
            <person name="Hu S."/>
            <person name="Hu X."/>
        </authorList>
    </citation>
    <scope>NUCLEOTIDE SEQUENCE [LARGE SCALE GENOMIC DNA]</scope>
    <source>
        <strain evidence="2 3">HLK1</strain>
    </source>
</reference>
<dbReference type="AlphaFoldDB" id="B4R9S5"/>
<feature type="region of interest" description="Disordered" evidence="1">
    <location>
        <begin position="371"/>
        <end position="393"/>
    </location>
</feature>
<gene>
    <name evidence="2" type="ordered locus">PHZ_c1426</name>
</gene>
<name>B4R9S5_PHEZH</name>
<dbReference type="HOGENOM" id="CLU_731319_0_0_5"/>
<evidence type="ECO:0008006" key="4">
    <source>
        <dbReference type="Google" id="ProtNLM"/>
    </source>
</evidence>
<keyword evidence="3" id="KW-1185">Reference proteome</keyword>
<dbReference type="STRING" id="450851.PHZ_c1426"/>
<accession>B4R9S5</accession>
<protein>
    <recommendedName>
        <fullName evidence="4">Apea-like HEPN domain-containing protein</fullName>
    </recommendedName>
</protein>